<gene>
    <name evidence="4" type="ORF">Ae201684_004227</name>
</gene>
<feature type="region of interest" description="Disordered" evidence="2">
    <location>
        <begin position="219"/>
        <end position="239"/>
    </location>
</feature>
<evidence type="ECO:0000313" key="5">
    <source>
        <dbReference type="Proteomes" id="UP000481153"/>
    </source>
</evidence>
<dbReference type="VEuPathDB" id="FungiDB:AeMF1_016783"/>
<keyword evidence="3" id="KW-1133">Transmembrane helix</keyword>
<evidence type="ECO:0000256" key="1">
    <source>
        <dbReference type="ARBA" id="ARBA00006298"/>
    </source>
</evidence>
<dbReference type="InterPro" id="IPR011990">
    <property type="entry name" value="TPR-like_helical_dom_sf"/>
</dbReference>
<dbReference type="Gene3D" id="1.25.40.10">
    <property type="entry name" value="Tetratricopeptide repeat domain"/>
    <property type="match status" value="1"/>
</dbReference>
<comment type="caution">
    <text evidence="4">The sequence shown here is derived from an EMBL/GenBank/DDBJ whole genome shotgun (WGS) entry which is preliminary data.</text>
</comment>
<dbReference type="InterPro" id="IPR019183">
    <property type="entry name" value="NAA25_NatB_aux_su"/>
</dbReference>
<keyword evidence="3" id="KW-0472">Membrane</keyword>
<evidence type="ECO:0008006" key="6">
    <source>
        <dbReference type="Google" id="ProtNLM"/>
    </source>
</evidence>
<organism evidence="4 5">
    <name type="scientific">Aphanomyces euteiches</name>
    <dbReference type="NCBI Taxonomy" id="100861"/>
    <lineage>
        <taxon>Eukaryota</taxon>
        <taxon>Sar</taxon>
        <taxon>Stramenopiles</taxon>
        <taxon>Oomycota</taxon>
        <taxon>Saprolegniomycetes</taxon>
        <taxon>Saprolegniales</taxon>
        <taxon>Verrucalvaceae</taxon>
        <taxon>Aphanomyces</taxon>
    </lineage>
</organism>
<feature type="transmembrane region" description="Helical" evidence="3">
    <location>
        <begin position="814"/>
        <end position="831"/>
    </location>
</feature>
<dbReference type="GO" id="GO:0031416">
    <property type="term" value="C:NatB complex"/>
    <property type="evidence" value="ECO:0007669"/>
    <property type="project" value="TreeGrafter"/>
</dbReference>
<reference evidence="4 5" key="1">
    <citation type="submission" date="2019-07" db="EMBL/GenBank/DDBJ databases">
        <title>Genomics analysis of Aphanomyces spp. identifies a new class of oomycete effector associated with host adaptation.</title>
        <authorList>
            <person name="Gaulin E."/>
        </authorList>
    </citation>
    <scope>NUCLEOTIDE SEQUENCE [LARGE SCALE GENOMIC DNA]</scope>
    <source>
        <strain evidence="4 5">ATCC 201684</strain>
    </source>
</reference>
<dbReference type="EMBL" id="VJMJ01000053">
    <property type="protein sequence ID" value="KAF0740222.1"/>
    <property type="molecule type" value="Genomic_DNA"/>
</dbReference>
<sequence length="922" mass="103464">MADVDKLLRLLRPIYDAIDARQYKNAIKLCSQKKICDIDLVQVLQAHCLERTGKVDEALRIVRRVQLNKPTDENLLSTMQLVFKLCGVPQEMLSTYEHAASVQPTNQDMNCQLFYGYARALSLAKQQQLAFKMAKNFNSLQYVGWACLSMLLQVTVEKSLPVKMLPLADKMLTKSLRVHPKEWNGELGQLLVLLLQAQDKPQEAMAAFQEFIHIEDDQKNSTDAPAVKPRSLEGEGVPDDEIELGPMQAIDRKVLEASLAHDIQDWSRCVTVYTDLLTNYNADDWAFWLGLIEASFKLESPEALTHLHTTVDSLQTLHGVKFRGPYLAAIEIAHRNPKSKAAFVTDFIVPYMDRFKSKTCCVTDLQRYIVDLDESAKTALIAASHEQLKEALAKQDANGDEKEQQLWFKQALLARKMLRYLGEHLTLPIDELLGRVETMLQEYHGNQWLNGTAVGGQREVQVTDDLLLLTVLLLVDVYTLADSSKFDAATRRSWLLQAATCLEFGLSRSAYNFQMKLLLCRIYARLGAGSAMFARYQELDIKQIQMDSLSYLILDPLLALGQFDEAVATCDAVRALHRTTARDTPEFIARAYRLGVLSKAQDMTSFLLHKMKRSQMLALATAERVHANLVELTRTSTTHLQNQFAIQPLPLLADLEEFVTQADNLSANHHREIEVKWTLDSHNEGNGRYIYEESTFSTCDRTTDEATLKQWLHLRFCVPRLVGAALEGKVSDVTAHANTFKTLVQDVSGPAASLWTIATTAAEAVALIAESTTDFASGSALLDEVAAQLKTVNVFESMIHDKLLKAHGLSLASVWLYQVSPYVLMFLALIAKQVKPKKKAKDAAATKACFEHVKQCIQAHLDLNQRGLAICKKFKPDVHVPDHTVVQEAVETVKTKVVEAQSTVTARFHTILTDHVSFLRSI</sequence>
<dbReference type="PANTHER" id="PTHR22767">
    <property type="entry name" value="N-TERMINAL ACETYLTRANSFERASE-RELATED"/>
    <property type="match status" value="1"/>
</dbReference>
<evidence type="ECO:0000256" key="3">
    <source>
        <dbReference type="SAM" id="Phobius"/>
    </source>
</evidence>
<dbReference type="Proteomes" id="UP000481153">
    <property type="component" value="Unassembled WGS sequence"/>
</dbReference>
<keyword evidence="5" id="KW-1185">Reference proteome</keyword>
<evidence type="ECO:0000313" key="4">
    <source>
        <dbReference type="EMBL" id="KAF0740222.1"/>
    </source>
</evidence>
<protein>
    <recommendedName>
        <fullName evidence="6">N-terminal acetyltransferase B complex subunit NAA25 homolog</fullName>
    </recommendedName>
</protein>
<proteinExistence type="inferred from homology"/>
<dbReference type="PANTHER" id="PTHR22767:SF3">
    <property type="entry name" value="N-ALPHA-ACETYLTRANSFERASE 25, NATB AUXILIARY SUBUNIT"/>
    <property type="match status" value="1"/>
</dbReference>
<comment type="similarity">
    <text evidence="1">Belongs to the MDM20/NAA25 family.</text>
</comment>
<dbReference type="Pfam" id="PF09797">
    <property type="entry name" value="NatB_MDM20"/>
    <property type="match status" value="1"/>
</dbReference>
<dbReference type="SUPFAM" id="SSF48452">
    <property type="entry name" value="TPR-like"/>
    <property type="match status" value="1"/>
</dbReference>
<evidence type="ECO:0000256" key="2">
    <source>
        <dbReference type="SAM" id="MobiDB-lite"/>
    </source>
</evidence>
<dbReference type="AlphaFoldDB" id="A0A6G0XIP9"/>
<name>A0A6G0XIP9_9STRA</name>
<accession>A0A6G0XIP9</accession>
<keyword evidence="3" id="KW-0812">Transmembrane</keyword>